<evidence type="ECO:0000256" key="1">
    <source>
        <dbReference type="SAM" id="SignalP"/>
    </source>
</evidence>
<evidence type="ECO:0008006" key="4">
    <source>
        <dbReference type="Google" id="ProtNLM"/>
    </source>
</evidence>
<dbReference type="AlphaFoldDB" id="I0IGJ1"/>
<sequence>MKNLSGRPLPSPPSLALLIAAGLAPAAAANAQVELANGDTLDAAVVPTDGVDEEGNPVVTLDHPSLGLITVPASAVAPEDRGVSGASGTAAEAANAMTEVIDSVLFPGWDKTLSAGFNGRTGNTETLSFYGAFRTGIEDERRRWDVKADYFRATEDGEATESNLIFRADRDWLVPGEDYFYFARGTAEYDQFEAWEQRLGLYGGVGYQFLDDDRHSLLGRVGVGAIYEFGGNEDFTVEGLIGIEYAYQITENQSIELRNTTYPALDPFFAEFRNVTELNYKVQIAAGDGLSLKLGVYNEYESEVDDGLDNNDFKYFGALVYDF</sequence>
<dbReference type="Proteomes" id="UP000007881">
    <property type="component" value="Chromosome"/>
</dbReference>
<dbReference type="InterPro" id="IPR007433">
    <property type="entry name" value="DUF481"/>
</dbReference>
<feature type="chain" id="PRO_5003629668" description="DUF481 domain-containing protein" evidence="1">
    <location>
        <begin position="32"/>
        <end position="323"/>
    </location>
</feature>
<dbReference type="RefSeq" id="WP_014437597.1">
    <property type="nucleotide sequence ID" value="NC_017080.1"/>
</dbReference>
<keyword evidence="1" id="KW-0732">Signal</keyword>
<dbReference type="HOGENOM" id="CLU_929750_0_0_0"/>
<protein>
    <recommendedName>
        <fullName evidence="4">DUF481 domain-containing protein</fullName>
    </recommendedName>
</protein>
<gene>
    <name evidence="2" type="ordered locus">PSMK_22200</name>
</gene>
<keyword evidence="3" id="KW-1185">Reference proteome</keyword>
<dbReference type="Pfam" id="PF04338">
    <property type="entry name" value="DUF481"/>
    <property type="match status" value="1"/>
</dbReference>
<reference evidence="2 3" key="1">
    <citation type="submission" date="2012-02" db="EMBL/GenBank/DDBJ databases">
        <title>Complete genome sequence of Phycisphaera mikurensis NBRC 102666.</title>
        <authorList>
            <person name="Ankai A."/>
            <person name="Hosoyama A."/>
            <person name="Terui Y."/>
            <person name="Sekine M."/>
            <person name="Fukai R."/>
            <person name="Kato Y."/>
            <person name="Nakamura S."/>
            <person name="Yamada-Narita S."/>
            <person name="Kawakoshi A."/>
            <person name="Fukunaga Y."/>
            <person name="Yamazaki S."/>
            <person name="Fujita N."/>
        </authorList>
    </citation>
    <scope>NUCLEOTIDE SEQUENCE [LARGE SCALE GENOMIC DNA]</scope>
    <source>
        <strain evidence="3">NBRC 102666 / KCTC 22515 / FYK2301M01</strain>
    </source>
</reference>
<name>I0IGJ1_PHYMF</name>
<evidence type="ECO:0000313" key="3">
    <source>
        <dbReference type="Proteomes" id="UP000007881"/>
    </source>
</evidence>
<proteinExistence type="predicted"/>
<dbReference type="OrthoDB" id="290317at2"/>
<feature type="signal peptide" evidence="1">
    <location>
        <begin position="1"/>
        <end position="31"/>
    </location>
</feature>
<dbReference type="EMBL" id="AP012338">
    <property type="protein sequence ID" value="BAM04379.1"/>
    <property type="molecule type" value="Genomic_DNA"/>
</dbReference>
<accession>I0IGJ1</accession>
<evidence type="ECO:0000313" key="2">
    <source>
        <dbReference type="EMBL" id="BAM04379.1"/>
    </source>
</evidence>
<organism evidence="2 3">
    <name type="scientific">Phycisphaera mikurensis (strain NBRC 102666 / KCTC 22515 / FYK2301M01)</name>
    <dbReference type="NCBI Taxonomy" id="1142394"/>
    <lineage>
        <taxon>Bacteria</taxon>
        <taxon>Pseudomonadati</taxon>
        <taxon>Planctomycetota</taxon>
        <taxon>Phycisphaerae</taxon>
        <taxon>Phycisphaerales</taxon>
        <taxon>Phycisphaeraceae</taxon>
        <taxon>Phycisphaera</taxon>
    </lineage>
</organism>
<dbReference type="KEGG" id="phm:PSMK_22200"/>
<dbReference type="eggNOG" id="COG3137">
    <property type="taxonomic scope" value="Bacteria"/>
</dbReference>